<comment type="function">
    <text evidence="1 13">N-acetylglutamate synthase involved in arginine biosynthesis.</text>
</comment>
<evidence type="ECO:0000256" key="4">
    <source>
        <dbReference type="ARBA" id="ARBA00008694"/>
    </source>
</evidence>
<evidence type="ECO:0000256" key="10">
    <source>
        <dbReference type="ARBA" id="ARBA00023128"/>
    </source>
</evidence>
<feature type="domain" description="N-acetyltransferase" evidence="14">
    <location>
        <begin position="369"/>
        <end position="527"/>
    </location>
</feature>
<dbReference type="Pfam" id="PF04768">
    <property type="entry name" value="NAT"/>
    <property type="match status" value="1"/>
</dbReference>
<protein>
    <recommendedName>
        <fullName evidence="6 13">Amino-acid acetyltransferase, mitochondrial</fullName>
        <ecNumber evidence="5 13">2.3.1.1</ecNumber>
    </recommendedName>
    <alternativeName>
        <fullName evidence="13">Glutamate N-acetyltransferase</fullName>
    </alternativeName>
    <alternativeName>
        <fullName evidence="13">N-acetylglutamate synthase</fullName>
    </alternativeName>
</protein>
<evidence type="ECO:0000256" key="12">
    <source>
        <dbReference type="ARBA" id="ARBA00048372"/>
    </source>
</evidence>
<name>A0A9P8PQE4_9ASCO</name>
<dbReference type="AlphaFoldDB" id="A0A9P8PQE4"/>
<accession>A0A9P8PQE4</accession>
<evidence type="ECO:0000256" key="9">
    <source>
        <dbReference type="ARBA" id="ARBA00022946"/>
    </source>
</evidence>
<dbReference type="PIRSF" id="PIRSF007892">
    <property type="entry name" value="NAGS_fungal"/>
    <property type="match status" value="1"/>
</dbReference>
<evidence type="ECO:0000256" key="11">
    <source>
        <dbReference type="ARBA" id="ARBA00023315"/>
    </source>
</evidence>
<comment type="similarity">
    <text evidence="4 13">Belongs to the acetyltransferase family.</text>
</comment>
<evidence type="ECO:0000256" key="13">
    <source>
        <dbReference type="PIRNR" id="PIRNR007892"/>
    </source>
</evidence>
<dbReference type="InterPro" id="IPR011190">
    <property type="entry name" value="GlcNAc_Synth_fun"/>
</dbReference>
<keyword evidence="9" id="KW-0809">Transit peptide</keyword>
<evidence type="ECO:0000256" key="3">
    <source>
        <dbReference type="ARBA" id="ARBA00004925"/>
    </source>
</evidence>
<evidence type="ECO:0000256" key="5">
    <source>
        <dbReference type="ARBA" id="ARBA00012697"/>
    </source>
</evidence>
<evidence type="ECO:0000259" key="14">
    <source>
        <dbReference type="PROSITE" id="PS51731"/>
    </source>
</evidence>
<dbReference type="GO" id="GO:0006526">
    <property type="term" value="P:L-arginine biosynthetic process"/>
    <property type="evidence" value="ECO:0007669"/>
    <property type="project" value="TreeGrafter"/>
</dbReference>
<keyword evidence="11 13" id="KW-0012">Acyltransferase</keyword>
<evidence type="ECO:0000256" key="1">
    <source>
        <dbReference type="ARBA" id="ARBA00002294"/>
    </source>
</evidence>
<dbReference type="EMBL" id="JAEUBF010000657">
    <property type="protein sequence ID" value="KAH3676301.1"/>
    <property type="molecule type" value="Genomic_DNA"/>
</dbReference>
<dbReference type="PANTHER" id="PTHR23342:SF4">
    <property type="entry name" value="AMINO-ACID ACETYLTRANSFERASE, MITOCHONDRIAL"/>
    <property type="match status" value="1"/>
</dbReference>
<dbReference type="Gene3D" id="3.40.630.30">
    <property type="match status" value="1"/>
</dbReference>
<keyword evidence="7 13" id="KW-0028">Amino-acid biosynthesis</keyword>
<comment type="catalytic activity">
    <reaction evidence="12 13">
        <text>L-glutamate + acetyl-CoA = N-acetyl-L-glutamate + CoA + H(+)</text>
        <dbReference type="Rhea" id="RHEA:24292"/>
        <dbReference type="ChEBI" id="CHEBI:15378"/>
        <dbReference type="ChEBI" id="CHEBI:29985"/>
        <dbReference type="ChEBI" id="CHEBI:44337"/>
        <dbReference type="ChEBI" id="CHEBI:57287"/>
        <dbReference type="ChEBI" id="CHEBI:57288"/>
        <dbReference type="EC" id="2.3.1.1"/>
    </reaction>
</comment>
<evidence type="ECO:0000256" key="8">
    <source>
        <dbReference type="ARBA" id="ARBA00022679"/>
    </source>
</evidence>
<keyword evidence="16" id="KW-1185">Reference proteome</keyword>
<evidence type="ECO:0000256" key="6">
    <source>
        <dbReference type="ARBA" id="ARBA00018802"/>
    </source>
</evidence>
<dbReference type="EC" id="2.3.1.1" evidence="5 13"/>
<proteinExistence type="inferred from homology"/>
<evidence type="ECO:0000256" key="7">
    <source>
        <dbReference type="ARBA" id="ARBA00022605"/>
    </source>
</evidence>
<evidence type="ECO:0000256" key="2">
    <source>
        <dbReference type="ARBA" id="ARBA00004173"/>
    </source>
</evidence>
<dbReference type="PROSITE" id="PS51731">
    <property type="entry name" value="GNAT_NAGS"/>
    <property type="match status" value="1"/>
</dbReference>
<evidence type="ECO:0000313" key="15">
    <source>
        <dbReference type="EMBL" id="KAH3676301.1"/>
    </source>
</evidence>
<sequence>MMLRSTFQRLLNAPPTKPHAIIPIGKFHSSRCIKFKKLSILDSGDTKLYERSKENRRLILDILKLTTTRRETTSYLNKYSTFDNPNASHHITRLIFIKIKGNLFDYPFDELSKLTKTLNYMKQLGGQPVIVLDPDYLLHNSKNTFKTFENYLINQFNYLNNISTDGLKFMPFPTVLTQDFEHQLKVDIPEEMFRNIKNIPVLFPILYDNITSRQFIINSTDFFINIFRYIDSKTDAYSIEKLIVIDTHGGIPSIERSNNSHVLINLNQEFNQILAELNIGHLSLADRKVHIENLTSFENILKSIKKEQNKTLTGIITTLDIATENLNANPIIYNILTDRSLISSSLPTGRINSTIYERISKTSIIKNGLIINEITNLNQLDLIKFKDLIDDSFKRPLDLNHYLERISKNLIKIFIIGDYDGVAIVTLEHSKSTGLKVPYLDKFAISRKSQGVLAIADIIFNLLKQEFGNNLLWRSRKNNPVNSWYFQRSTGSYNLKNEFKVFWLTNIRKPIYNERTLNAYIEIGEMIKPSWES</sequence>
<dbReference type="GO" id="GO:0004042">
    <property type="term" value="F:L-glutamate N-acetyltransferase activity"/>
    <property type="evidence" value="ECO:0007669"/>
    <property type="project" value="InterPro"/>
</dbReference>
<dbReference type="GO" id="GO:0006592">
    <property type="term" value="P:ornithine biosynthetic process"/>
    <property type="evidence" value="ECO:0007669"/>
    <property type="project" value="TreeGrafter"/>
</dbReference>
<gene>
    <name evidence="15" type="ORF">WICMUC_002097</name>
</gene>
<dbReference type="Proteomes" id="UP000769528">
    <property type="component" value="Unassembled WGS sequence"/>
</dbReference>
<reference evidence="15" key="1">
    <citation type="journal article" date="2021" name="Open Biol.">
        <title>Shared evolutionary footprints suggest mitochondrial oxidative damage underlies multiple complex I losses in fungi.</title>
        <authorList>
            <person name="Schikora-Tamarit M.A."/>
            <person name="Marcet-Houben M."/>
            <person name="Nosek J."/>
            <person name="Gabaldon T."/>
        </authorList>
    </citation>
    <scope>NUCLEOTIDE SEQUENCE</scope>
    <source>
        <strain evidence="15">CBS6341</strain>
    </source>
</reference>
<evidence type="ECO:0000313" key="16">
    <source>
        <dbReference type="Proteomes" id="UP000769528"/>
    </source>
</evidence>
<comment type="pathway">
    <text evidence="3 13">Amino-acid biosynthesis; L-arginine biosynthesis; N(2)-acetyl-L-ornithine from L-glutamate: step 1/4.</text>
</comment>
<dbReference type="InterPro" id="IPR006855">
    <property type="entry name" value="Vertebrate-like_GNAT_dom"/>
</dbReference>
<dbReference type="OrthoDB" id="5585968at2759"/>
<organism evidence="15 16">
    <name type="scientific">Wickerhamomyces mucosus</name>
    <dbReference type="NCBI Taxonomy" id="1378264"/>
    <lineage>
        <taxon>Eukaryota</taxon>
        <taxon>Fungi</taxon>
        <taxon>Dikarya</taxon>
        <taxon>Ascomycota</taxon>
        <taxon>Saccharomycotina</taxon>
        <taxon>Saccharomycetes</taxon>
        <taxon>Phaffomycetales</taxon>
        <taxon>Wickerhamomycetaceae</taxon>
        <taxon>Wickerhamomyces</taxon>
    </lineage>
</organism>
<reference evidence="15" key="2">
    <citation type="submission" date="2021-01" db="EMBL/GenBank/DDBJ databases">
        <authorList>
            <person name="Schikora-Tamarit M.A."/>
        </authorList>
    </citation>
    <scope>NUCLEOTIDE SEQUENCE</scope>
    <source>
        <strain evidence="15">CBS6341</strain>
    </source>
</reference>
<keyword evidence="10 13" id="KW-0496">Mitochondrion</keyword>
<keyword evidence="8 13" id="KW-0808">Transferase</keyword>
<comment type="subcellular location">
    <subcellularLocation>
        <location evidence="2 13">Mitochondrion</location>
    </subcellularLocation>
</comment>
<comment type="caution">
    <text evidence="15">The sequence shown here is derived from an EMBL/GenBank/DDBJ whole genome shotgun (WGS) entry which is preliminary data.</text>
</comment>
<dbReference type="GO" id="GO:0005759">
    <property type="term" value="C:mitochondrial matrix"/>
    <property type="evidence" value="ECO:0007669"/>
    <property type="project" value="TreeGrafter"/>
</dbReference>
<dbReference type="PANTHER" id="PTHR23342">
    <property type="entry name" value="N-ACETYLGLUTAMATE SYNTHASE"/>
    <property type="match status" value="1"/>
</dbReference>